<evidence type="ECO:0000313" key="1">
    <source>
        <dbReference type="EMBL" id="SKC83039.1"/>
    </source>
</evidence>
<proteinExistence type="predicted"/>
<dbReference type="STRING" id="688867.SAMN05660236_4344"/>
<sequence>MKKFLCKILVFVLPVVLFFSLPYVILKVSGEMSDLSRVTVGRHHLLGLAYSEQSKDYKLGEILSRRPDILAVGTSRVLQIRDFFFKEPRAFFNGGRLISRIGDLPCLIDEWNKNTYKPKVLILGLDQYFFNENWDNLKKGCEYNSEVSELNMLSKSSLDIYTDLMDGKIQIKSITESDNRYGITAMMNNAGYRTDDGSYYYGKIIHDFKSGIKISFRDVEKRIKSGRHRFEWGAEVNDDAISILKSFVDYCKNNGIELVMFVPPYPTAIYNRMVESGKYRYMLKLDSTFSANNLRVHNFISLETIGSNDNEAVDGLHGSEVAYLRLIQELCKRETWFGKYIDYEQFKLLDSPVNPLELKEEKY</sequence>
<dbReference type="Proteomes" id="UP000190961">
    <property type="component" value="Unassembled WGS sequence"/>
</dbReference>
<dbReference type="OrthoDB" id="1835489at2"/>
<organism evidence="1 2">
    <name type="scientific">Ohtaekwangia koreensis</name>
    <dbReference type="NCBI Taxonomy" id="688867"/>
    <lineage>
        <taxon>Bacteria</taxon>
        <taxon>Pseudomonadati</taxon>
        <taxon>Bacteroidota</taxon>
        <taxon>Cytophagia</taxon>
        <taxon>Cytophagales</taxon>
        <taxon>Fulvivirgaceae</taxon>
        <taxon>Ohtaekwangia</taxon>
    </lineage>
</organism>
<reference evidence="1 2" key="1">
    <citation type="submission" date="2017-02" db="EMBL/GenBank/DDBJ databases">
        <authorList>
            <person name="Peterson S.W."/>
        </authorList>
    </citation>
    <scope>NUCLEOTIDE SEQUENCE [LARGE SCALE GENOMIC DNA]</scope>
    <source>
        <strain evidence="1 2">DSM 25262</strain>
    </source>
</reference>
<dbReference type="AlphaFoldDB" id="A0A1T5M596"/>
<gene>
    <name evidence="1" type="ORF">SAMN05660236_4344</name>
</gene>
<dbReference type="RefSeq" id="WP_079688878.1">
    <property type="nucleotide sequence ID" value="NZ_FUZU01000003.1"/>
</dbReference>
<evidence type="ECO:0000313" key="2">
    <source>
        <dbReference type="Proteomes" id="UP000190961"/>
    </source>
</evidence>
<accession>A0A1T5M596</accession>
<keyword evidence="2" id="KW-1185">Reference proteome</keyword>
<name>A0A1T5M596_9BACT</name>
<dbReference type="EMBL" id="FUZU01000003">
    <property type="protein sequence ID" value="SKC83039.1"/>
    <property type="molecule type" value="Genomic_DNA"/>
</dbReference>
<protein>
    <submittedName>
        <fullName evidence="1">Uncharacterized protein</fullName>
    </submittedName>
</protein>